<comment type="caution">
    <text evidence="2">The sequence shown here is derived from an EMBL/GenBank/DDBJ whole genome shotgun (WGS) entry which is preliminary data.</text>
</comment>
<dbReference type="Proteomes" id="UP000663828">
    <property type="component" value="Unassembled WGS sequence"/>
</dbReference>
<evidence type="ECO:0000256" key="1">
    <source>
        <dbReference type="SAM" id="SignalP"/>
    </source>
</evidence>
<evidence type="ECO:0000313" key="4">
    <source>
        <dbReference type="Proteomes" id="UP000663828"/>
    </source>
</evidence>
<organism evidence="2 5">
    <name type="scientific">Adineta ricciae</name>
    <name type="common">Rotifer</name>
    <dbReference type="NCBI Taxonomy" id="249248"/>
    <lineage>
        <taxon>Eukaryota</taxon>
        <taxon>Metazoa</taxon>
        <taxon>Spiralia</taxon>
        <taxon>Gnathifera</taxon>
        <taxon>Rotifera</taxon>
        <taxon>Eurotatoria</taxon>
        <taxon>Bdelloidea</taxon>
        <taxon>Adinetida</taxon>
        <taxon>Adinetidae</taxon>
        <taxon>Adineta</taxon>
    </lineage>
</organism>
<evidence type="ECO:0000313" key="5">
    <source>
        <dbReference type="Proteomes" id="UP000663852"/>
    </source>
</evidence>
<gene>
    <name evidence="2" type="ORF">EDS130_LOCUS29189</name>
    <name evidence="3" type="ORF">XAT740_LOCUS34344</name>
</gene>
<dbReference type="Proteomes" id="UP000663852">
    <property type="component" value="Unassembled WGS sequence"/>
</dbReference>
<keyword evidence="1" id="KW-0732">Signal</keyword>
<name>A0A815BTQ1_ADIRI</name>
<keyword evidence="4" id="KW-1185">Reference proteome</keyword>
<proteinExistence type="predicted"/>
<evidence type="ECO:0000313" key="3">
    <source>
        <dbReference type="EMBL" id="CAF1404725.1"/>
    </source>
</evidence>
<feature type="chain" id="PRO_5036226973" evidence="1">
    <location>
        <begin position="21"/>
        <end position="309"/>
    </location>
</feature>
<evidence type="ECO:0000313" key="2">
    <source>
        <dbReference type="EMBL" id="CAF1274084.1"/>
    </source>
</evidence>
<dbReference type="EMBL" id="CAJNOJ010000195">
    <property type="protein sequence ID" value="CAF1274084.1"/>
    <property type="molecule type" value="Genomic_DNA"/>
</dbReference>
<dbReference type="AlphaFoldDB" id="A0A815BTQ1"/>
<feature type="signal peptide" evidence="1">
    <location>
        <begin position="1"/>
        <end position="20"/>
    </location>
</feature>
<protein>
    <submittedName>
        <fullName evidence="2">Uncharacterized protein</fullName>
    </submittedName>
</protein>
<reference evidence="2" key="1">
    <citation type="submission" date="2021-02" db="EMBL/GenBank/DDBJ databases">
        <authorList>
            <person name="Nowell W R."/>
        </authorList>
    </citation>
    <scope>NUCLEOTIDE SEQUENCE</scope>
</reference>
<sequence>MARWGLVMCLVLAALLQINADGTSNAQTAVTGLLKNMMDTTKDQTQSLINGIGQQKAGLVDRTKTEELTSIVNQLPDKLTALAKAAEITLDATVSAAANVINTAVGTINSAVGAVVTTLSDVVSALGEVLKAVLDLVASLLNVVLNLLGNLLGGINNVLTGLLAQVLKLSNSVTSSLEQTIHPQLKLIEQSVDQILDFIDLKLIPAVKSLSQAVLTLLAEVLYLVARIGQLVTDLLNGILYELFGVLSSVGSTLQNVLGSAVGTITGVLSAVTGCPGCLNGPLSKGNGGGLLGLNLGKRRRSVVKPLAF</sequence>
<accession>A0A815BTQ1</accession>
<dbReference type="EMBL" id="CAJNOR010003347">
    <property type="protein sequence ID" value="CAF1404725.1"/>
    <property type="molecule type" value="Genomic_DNA"/>
</dbReference>